<gene>
    <name evidence="2" type="ORF">RPMA_15855</name>
</gene>
<organism evidence="2 3">
    <name type="scientific">Tardiphaga alba</name>
    <dbReference type="NCBI Taxonomy" id="340268"/>
    <lineage>
        <taxon>Bacteria</taxon>
        <taxon>Pseudomonadati</taxon>
        <taxon>Pseudomonadota</taxon>
        <taxon>Alphaproteobacteria</taxon>
        <taxon>Hyphomicrobiales</taxon>
        <taxon>Nitrobacteraceae</taxon>
        <taxon>Tardiphaga</taxon>
    </lineage>
</organism>
<evidence type="ECO:0000256" key="1">
    <source>
        <dbReference type="SAM" id="Phobius"/>
    </source>
</evidence>
<dbReference type="RefSeq" id="WP_211908640.1">
    <property type="nucleotide sequence ID" value="NZ_CP036498.1"/>
</dbReference>
<keyword evidence="1" id="KW-1133">Transmembrane helix</keyword>
<evidence type="ECO:0000313" key="2">
    <source>
        <dbReference type="EMBL" id="QUS40142.1"/>
    </source>
</evidence>
<proteinExistence type="predicted"/>
<dbReference type="EMBL" id="CP036498">
    <property type="protein sequence ID" value="QUS40142.1"/>
    <property type="molecule type" value="Genomic_DNA"/>
</dbReference>
<feature type="transmembrane region" description="Helical" evidence="1">
    <location>
        <begin position="20"/>
        <end position="39"/>
    </location>
</feature>
<sequence length="224" mass="25246">MNDDFGLYPRDENFDPLGVMLFKALQVIAFLFFIALLAVSPDSKDGKIDSKAEFIITMDWPDSHPDDFDLFVQDPIGNIAWYRHREAGFLTLDRDDRGGANNSVTVNGKKIASPIREEIVTVRGIVRGEYTVNVSHFAATTGQPVPVKVKVQKLNPTAQVVFDDRLILDHTGHERTAVRFWLDAEGKVVDVQQRHKSLLETFRNARANGADLDPKTGVRMPRRE</sequence>
<evidence type="ECO:0000313" key="3">
    <source>
        <dbReference type="Proteomes" id="UP000682843"/>
    </source>
</evidence>
<keyword evidence="3" id="KW-1185">Reference proteome</keyword>
<reference evidence="2 3" key="1">
    <citation type="submission" date="2019-02" db="EMBL/GenBank/DDBJ databases">
        <title>Emended description of the genus Rhodopseudomonas and description of Rhodopseudomonas albus sp. nov., a non-phototrophic, heavy-metal-tolerant bacterium isolated from garden soil.</title>
        <authorList>
            <person name="Bao Z."/>
            <person name="Cao W.W."/>
            <person name="Sato Y."/>
            <person name="Nishizawa T."/>
            <person name="Zhao J."/>
            <person name="Guo Y."/>
            <person name="Ohta H."/>
        </authorList>
    </citation>
    <scope>NUCLEOTIDE SEQUENCE [LARGE SCALE GENOMIC DNA]</scope>
    <source>
        <strain evidence="2 3">SK50-23</strain>
    </source>
</reference>
<name>A0ABX8A9I2_9BRAD</name>
<keyword evidence="1" id="KW-0472">Membrane</keyword>
<keyword evidence="1" id="KW-0812">Transmembrane</keyword>
<accession>A0ABX8A9I2</accession>
<dbReference type="Proteomes" id="UP000682843">
    <property type="component" value="Chromosome"/>
</dbReference>
<protein>
    <submittedName>
        <fullName evidence="2">Uncharacterized protein</fullName>
    </submittedName>
</protein>